<organism evidence="2 3">
    <name type="scientific">Protopolystoma xenopodis</name>
    <dbReference type="NCBI Taxonomy" id="117903"/>
    <lineage>
        <taxon>Eukaryota</taxon>
        <taxon>Metazoa</taxon>
        <taxon>Spiralia</taxon>
        <taxon>Lophotrochozoa</taxon>
        <taxon>Platyhelminthes</taxon>
        <taxon>Monogenea</taxon>
        <taxon>Polyopisthocotylea</taxon>
        <taxon>Polystomatidea</taxon>
        <taxon>Polystomatidae</taxon>
        <taxon>Protopolystoma</taxon>
    </lineage>
</organism>
<dbReference type="AlphaFoldDB" id="A0A3S4ZFQ7"/>
<evidence type="ECO:0000313" key="2">
    <source>
        <dbReference type="EMBL" id="VEL10313.1"/>
    </source>
</evidence>
<dbReference type="Proteomes" id="UP000784294">
    <property type="component" value="Unassembled WGS sequence"/>
</dbReference>
<feature type="compositionally biased region" description="Low complexity" evidence="1">
    <location>
        <begin position="639"/>
        <end position="656"/>
    </location>
</feature>
<feature type="region of interest" description="Disordered" evidence="1">
    <location>
        <begin position="30"/>
        <end position="64"/>
    </location>
</feature>
<dbReference type="OrthoDB" id="6262283at2759"/>
<evidence type="ECO:0000313" key="3">
    <source>
        <dbReference type="Proteomes" id="UP000784294"/>
    </source>
</evidence>
<proteinExistence type="predicted"/>
<feature type="compositionally biased region" description="Low complexity" evidence="1">
    <location>
        <begin position="381"/>
        <end position="403"/>
    </location>
</feature>
<evidence type="ECO:0000256" key="1">
    <source>
        <dbReference type="SAM" id="MobiDB-lite"/>
    </source>
</evidence>
<feature type="compositionally biased region" description="Polar residues" evidence="1">
    <location>
        <begin position="38"/>
        <end position="50"/>
    </location>
</feature>
<dbReference type="EMBL" id="CAAALY010008649">
    <property type="protein sequence ID" value="VEL10313.1"/>
    <property type="molecule type" value="Genomic_DNA"/>
</dbReference>
<accession>A0A3S4ZFQ7</accession>
<feature type="compositionally biased region" description="Low complexity" evidence="1">
    <location>
        <begin position="313"/>
        <end position="329"/>
    </location>
</feature>
<gene>
    <name evidence="2" type="ORF">PXEA_LOCUS3753</name>
</gene>
<comment type="caution">
    <text evidence="2">The sequence shown here is derived from an EMBL/GenBank/DDBJ whole genome shotgun (WGS) entry which is preliminary data.</text>
</comment>
<name>A0A3S4ZFQ7_9PLAT</name>
<reference evidence="2" key="1">
    <citation type="submission" date="2018-11" db="EMBL/GenBank/DDBJ databases">
        <authorList>
            <consortium name="Pathogen Informatics"/>
        </authorList>
    </citation>
    <scope>NUCLEOTIDE SEQUENCE</scope>
</reference>
<keyword evidence="3" id="KW-1185">Reference proteome</keyword>
<feature type="region of interest" description="Disordered" evidence="1">
    <location>
        <begin position="304"/>
        <end position="331"/>
    </location>
</feature>
<sequence length="662" mass="69661">MLGLHSCVGQAEFAQNNSAESSSLLTAQRHNPLFPPQDATSSPASSVSFHESTDFPLDSSSIHPDLGTQINRSVSIIQVQPGSKSLINASDATSPDCLLRPHSADLSVARAHCSVQVASPLQTAISRFDRSETTSASRQSSPGLVGHRNDSIETLMLPLFAFGRIASDLRSLINRYVQSESVLYCLEIAGFTTAPVIACLADDAEIRELESFIQHAGQIISNPSIRLALLGPVYAMHPAKFRLPFGAICGLRLALKELASSSLPGVTYSMHGLTTPKPSHQSNLGPADFSRLISFGGRLDDSGSHAAYGNGNGSNTSSSSTSNALLPSGHLPPPLGSNRLAAAAAAAALLPGMTSSLIRGQVAVAAAAAAAARSLVPPTTPSSTSASSPPVSAAAGGTTRTGGDSLDASHLHQLFEAAVTGVTSAGCSGTTDSDNLSSSSSLHHSSSLPLFPFLSSSQPNGAQAFHSPDFQVNRLDDFGRFNLERLKQHSVVRVSRIAARHFANAPHLVQGRDFDVEMEVSLTSEGFQRVTGLFYCQLCRAKRDRAAAVRFSVARNRTPVMSNVISHLKIHFQYLGQQSLVSSPHLISPHLSQLHTLLPSPSNSLPLVNFCSSVMPDQGQAMSAKLEAYSDPDRRVGFPLLPSASSQHSSLAFSQPASAATD</sequence>
<feature type="region of interest" description="Disordered" evidence="1">
    <location>
        <begin position="376"/>
        <end position="406"/>
    </location>
</feature>
<feature type="region of interest" description="Disordered" evidence="1">
    <location>
        <begin position="639"/>
        <end position="662"/>
    </location>
</feature>
<protein>
    <submittedName>
        <fullName evidence="2">Uncharacterized protein</fullName>
    </submittedName>
</protein>